<dbReference type="EMBL" id="CP000504">
    <property type="protein sequence ID" value="ABL89056.1"/>
    <property type="molecule type" value="Genomic_DNA"/>
</dbReference>
<dbReference type="Proteomes" id="UP000002595">
    <property type="component" value="Chromosome"/>
</dbReference>
<sequence length="122" mass="13036">MELEDVIVLVMRAGLAASVALILSGLLLLALGPDKSISELANLRSPINSSLYPPASLVINLPSHPAVALLFIGLAVLMATPLVRVALAVAEFIREKDAIYTALTLFVLFVLFISLILPRVYV</sequence>
<reference evidence="2" key="1">
    <citation type="submission" date="2006-12" db="EMBL/GenBank/DDBJ databases">
        <title>Complete sequence of Pyrobaculum islandicum DSM 4184.</title>
        <authorList>
            <person name="Copeland A."/>
            <person name="Lucas S."/>
            <person name="Lapidus A."/>
            <person name="Barry K."/>
            <person name="Detter J.C."/>
            <person name="Glavina del Rio T."/>
            <person name="Dalin E."/>
            <person name="Tice H."/>
            <person name="Pitluck S."/>
            <person name="Meincke L."/>
            <person name="Brettin T."/>
            <person name="Bruce D."/>
            <person name="Han C."/>
            <person name="Tapia R."/>
            <person name="Gilna P."/>
            <person name="Schmutz J."/>
            <person name="Larimer F."/>
            <person name="Land M."/>
            <person name="Hauser L."/>
            <person name="Kyrpides N."/>
            <person name="Mikhailova N."/>
            <person name="Cozen A.E."/>
            <person name="Fitz-Gibbon S.T."/>
            <person name="House C.H."/>
            <person name="Saltikov C."/>
            <person name="Lowe T."/>
            <person name="Richardson P."/>
        </authorList>
    </citation>
    <scope>NUCLEOTIDE SEQUENCE [LARGE SCALE GENOMIC DNA]</scope>
    <source>
        <strain evidence="2">DSM 4184</strain>
    </source>
</reference>
<organism evidence="2 3">
    <name type="scientific">Pyrobaculum islandicum (strain DSM 4184 / JCM 9189 / GEO3)</name>
    <dbReference type="NCBI Taxonomy" id="384616"/>
    <lineage>
        <taxon>Archaea</taxon>
        <taxon>Thermoproteota</taxon>
        <taxon>Thermoprotei</taxon>
        <taxon>Thermoproteales</taxon>
        <taxon>Thermoproteaceae</taxon>
        <taxon>Pyrobaculum</taxon>
    </lineage>
</organism>
<evidence type="ECO:0000313" key="3">
    <source>
        <dbReference type="Proteomes" id="UP000002595"/>
    </source>
</evidence>
<feature type="transmembrane region" description="Helical" evidence="1">
    <location>
        <begin position="99"/>
        <end position="121"/>
    </location>
</feature>
<keyword evidence="1" id="KW-0812">Transmembrane</keyword>
<keyword evidence="1" id="KW-1133">Transmembrane helix</keyword>
<keyword evidence="3" id="KW-1185">Reference proteome</keyword>
<evidence type="ECO:0000313" key="2">
    <source>
        <dbReference type="EMBL" id="ABL89056.1"/>
    </source>
</evidence>
<accession>A1RVS4</accession>
<proteinExistence type="predicted"/>
<dbReference type="Pfam" id="PF07843">
    <property type="entry name" value="DUF1634"/>
    <property type="match status" value="1"/>
</dbReference>
<evidence type="ECO:0000256" key="1">
    <source>
        <dbReference type="SAM" id="Phobius"/>
    </source>
</evidence>
<keyword evidence="1" id="KW-0472">Membrane</keyword>
<dbReference type="HOGENOM" id="CLU_140339_1_0_2"/>
<dbReference type="eggNOG" id="arCOG05396">
    <property type="taxonomic scope" value="Archaea"/>
</dbReference>
<protein>
    <recommendedName>
        <fullName evidence="4">DUF1634 domain-containing protein</fullName>
    </recommendedName>
</protein>
<evidence type="ECO:0008006" key="4">
    <source>
        <dbReference type="Google" id="ProtNLM"/>
    </source>
</evidence>
<feature type="transmembrane region" description="Helical" evidence="1">
    <location>
        <begin position="7"/>
        <end position="31"/>
    </location>
</feature>
<dbReference type="InterPro" id="IPR012861">
    <property type="entry name" value="DUF1634"/>
</dbReference>
<dbReference type="RefSeq" id="WP_011763631.1">
    <property type="nucleotide sequence ID" value="NC_008701.1"/>
</dbReference>
<dbReference type="STRING" id="384616.Pisl_1909"/>
<dbReference type="OrthoDB" id="56431at2157"/>
<dbReference type="KEGG" id="pis:Pisl_1909"/>
<dbReference type="AlphaFoldDB" id="A1RVS4"/>
<dbReference type="GeneID" id="4617388"/>
<feature type="transmembrane region" description="Helical" evidence="1">
    <location>
        <begin position="66"/>
        <end position="87"/>
    </location>
</feature>
<name>A1RVS4_PYRIL</name>
<gene>
    <name evidence="2" type="ordered locus">Pisl_1909</name>
</gene>